<dbReference type="Proteomes" id="UP001157502">
    <property type="component" value="Chromosome 1"/>
</dbReference>
<accession>A0ACC2HKE8</accession>
<protein>
    <submittedName>
        <fullName evidence="1">Uncharacterized protein</fullName>
    </submittedName>
</protein>
<dbReference type="EMBL" id="CM055728">
    <property type="protein sequence ID" value="KAJ8016483.1"/>
    <property type="molecule type" value="Genomic_DNA"/>
</dbReference>
<evidence type="ECO:0000313" key="2">
    <source>
        <dbReference type="Proteomes" id="UP001157502"/>
    </source>
</evidence>
<gene>
    <name evidence="1" type="ORF">DPEC_G00007700</name>
</gene>
<keyword evidence="2" id="KW-1185">Reference proteome</keyword>
<reference evidence="1" key="1">
    <citation type="submission" date="2021-05" db="EMBL/GenBank/DDBJ databases">
        <authorList>
            <person name="Pan Q."/>
            <person name="Jouanno E."/>
            <person name="Zahm M."/>
            <person name="Klopp C."/>
            <person name="Cabau C."/>
            <person name="Louis A."/>
            <person name="Berthelot C."/>
            <person name="Parey E."/>
            <person name="Roest Crollius H."/>
            <person name="Montfort J."/>
            <person name="Robinson-Rechavi M."/>
            <person name="Bouchez O."/>
            <person name="Lampietro C."/>
            <person name="Lopez Roques C."/>
            <person name="Donnadieu C."/>
            <person name="Postlethwait J."/>
            <person name="Bobe J."/>
            <person name="Dillon D."/>
            <person name="Chandos A."/>
            <person name="von Hippel F."/>
            <person name="Guiguen Y."/>
        </authorList>
    </citation>
    <scope>NUCLEOTIDE SEQUENCE</scope>
    <source>
        <strain evidence="1">YG-Jan2019</strain>
    </source>
</reference>
<name>A0ACC2HKE8_DALPE</name>
<organism evidence="1 2">
    <name type="scientific">Dallia pectoralis</name>
    <name type="common">Alaska blackfish</name>
    <dbReference type="NCBI Taxonomy" id="75939"/>
    <lineage>
        <taxon>Eukaryota</taxon>
        <taxon>Metazoa</taxon>
        <taxon>Chordata</taxon>
        <taxon>Craniata</taxon>
        <taxon>Vertebrata</taxon>
        <taxon>Euteleostomi</taxon>
        <taxon>Actinopterygii</taxon>
        <taxon>Neopterygii</taxon>
        <taxon>Teleostei</taxon>
        <taxon>Protacanthopterygii</taxon>
        <taxon>Esociformes</taxon>
        <taxon>Umbridae</taxon>
        <taxon>Dallia</taxon>
    </lineage>
</organism>
<proteinExistence type="predicted"/>
<evidence type="ECO:0000313" key="1">
    <source>
        <dbReference type="EMBL" id="KAJ8016483.1"/>
    </source>
</evidence>
<sequence>MDDNKHSVNVSECDWESLQVCTDRDLLPSGLAGLDSGISDTSVSDTDNAGSLSLDRSLQAKLGERSPVEHFLNRHGVGCLENVLSGSEDEDVHLESINRFFERLKSLPVDEQRTDHCQATPELRDKVAQVCVDGPQAKDSTLPISNTEFHFLSATSGPDNTNALKKNRTDFQMTPEIPVSDAREGEKDKSTNPKVELVISDDWLLVTATTNDAKRQKYEGQSCEILKVVLEMSADSLRSAASGKMLNLQLAVCQRVDDERHRKIPTDQTFLRKSLDSCANPRKDSSSNVVVGPGAMVTAGEYPAAQRESSMNQSLSTTKRKRRRKKRVSMEPVDEGQRPFLANRDSDDEKCVLGSEMDAHVQISRHYTASCEHDSESFWNEMEKLTIKDILQLRTVSNAQHSSVNLKPTKSETVDISKAISDNQGYFSYVDDSKPDCSSGDRSITSTIADEFSQNPTVDNPSTDSIKNNESTNSIGIFGESKLDASSYKAGLYSENVPALSSISNIPKPHSSACTQPDFRRISKNVSVQNLLALGAEPLRRVLKGQSSTSVILVEEKPGIDSCGDGNTGCLAYNGSVRQDSSMDTLPAVNISKGVSTGSNRFFTEVKKFFFGSKKPEARPPSPDNMSTYYVNSGSVPEYEHFCSEFDEGGFSHPIKDAFGNRKNNLVPIYSCSRLDKHNLQFPEAYDYLFSSDSSSDSGEEDSCSPIRMITRLNQRPDETQGFTVAQDMYENVFTDDDPSENFFWNTNLSLRKIGLVGSTNQKRGSDSLSRVPLINNKRPYIRSIESISVLGSEDKTFSDQLLYSVEGKLFRQLAEQQRRYPDLQVAVANPRFDASLIPLKQSDMCLVCIAFASWVLKSTNPDAGDTWKAVILANLSALSAIRYLRRSKATGEKPKTQNTSAIV</sequence>
<comment type="caution">
    <text evidence="1">The sequence shown here is derived from an EMBL/GenBank/DDBJ whole genome shotgun (WGS) entry which is preliminary data.</text>
</comment>